<feature type="region of interest" description="Disordered" evidence="1">
    <location>
        <begin position="1"/>
        <end position="29"/>
    </location>
</feature>
<dbReference type="Proteomes" id="UP000054532">
    <property type="component" value="Unassembled WGS sequence"/>
</dbReference>
<evidence type="ECO:0000256" key="1">
    <source>
        <dbReference type="SAM" id="MobiDB-lite"/>
    </source>
</evidence>
<organism evidence="2">
    <name type="scientific">Phytophthora nicotianae</name>
    <name type="common">Potato buckeye rot agent</name>
    <name type="synonym">Phytophthora parasitica</name>
    <dbReference type="NCBI Taxonomy" id="4792"/>
    <lineage>
        <taxon>Eukaryota</taxon>
        <taxon>Sar</taxon>
        <taxon>Stramenopiles</taxon>
        <taxon>Oomycota</taxon>
        <taxon>Peronosporomycetes</taxon>
        <taxon>Peronosporales</taxon>
        <taxon>Peronosporaceae</taxon>
        <taxon>Phytophthora</taxon>
    </lineage>
</organism>
<gene>
    <name evidence="2" type="ORF">L914_12238</name>
</gene>
<protein>
    <submittedName>
        <fullName evidence="2">Uncharacterized protein</fullName>
    </submittedName>
</protein>
<feature type="compositionally biased region" description="Low complexity" evidence="1">
    <location>
        <begin position="1"/>
        <end position="15"/>
    </location>
</feature>
<dbReference type="EMBL" id="KI693882">
    <property type="protein sequence ID" value="ETM42051.1"/>
    <property type="molecule type" value="Genomic_DNA"/>
</dbReference>
<dbReference type="AlphaFoldDB" id="W2N0A1"/>
<name>W2N0A1_PHYNI</name>
<proteinExistence type="predicted"/>
<reference evidence="2" key="1">
    <citation type="submission" date="2013-11" db="EMBL/GenBank/DDBJ databases">
        <title>The Genome Sequence of Phytophthora parasitica IAC_01/95.</title>
        <authorList>
            <consortium name="The Broad Institute Genomics Platform"/>
            <person name="Russ C."/>
            <person name="Tyler B."/>
            <person name="Panabieres F."/>
            <person name="Shan W."/>
            <person name="Tripathy S."/>
            <person name="Grunwald N."/>
            <person name="Machado M."/>
            <person name="Johnson C.S."/>
            <person name="Arredondo F."/>
            <person name="Hong C."/>
            <person name="Coffey M."/>
            <person name="Young S.K."/>
            <person name="Zeng Q."/>
            <person name="Gargeya S."/>
            <person name="Fitzgerald M."/>
            <person name="Abouelleil A."/>
            <person name="Alvarado L."/>
            <person name="Chapman S.B."/>
            <person name="Gainer-Dewar J."/>
            <person name="Goldberg J."/>
            <person name="Griggs A."/>
            <person name="Gujja S."/>
            <person name="Hansen M."/>
            <person name="Howarth C."/>
            <person name="Imamovic A."/>
            <person name="Ireland A."/>
            <person name="Larimer J."/>
            <person name="McCowan C."/>
            <person name="Murphy C."/>
            <person name="Pearson M."/>
            <person name="Poon T.W."/>
            <person name="Priest M."/>
            <person name="Roberts A."/>
            <person name="Saif S."/>
            <person name="Shea T."/>
            <person name="Sykes S."/>
            <person name="Wortman J."/>
            <person name="Nusbaum C."/>
            <person name="Birren B."/>
        </authorList>
    </citation>
    <scope>NUCLEOTIDE SEQUENCE [LARGE SCALE GENOMIC DNA]</scope>
    <source>
        <strain evidence="2">IAC_01/95</strain>
    </source>
</reference>
<sequence>MSSASSDVLDVLDAAKPTDTRNPSASPPKYSNVLSYPPLKLSFTDAIVVQGQHVTIQQYVGATEQQQSKKLEFQVDLEEFCAWC</sequence>
<accession>W2N0A1</accession>
<evidence type="ECO:0000313" key="2">
    <source>
        <dbReference type="EMBL" id="ETM42051.1"/>
    </source>
</evidence>